<gene>
    <name evidence="1" type="ORF">J5474_19440</name>
</gene>
<proteinExistence type="predicted"/>
<dbReference type="EMBL" id="JAGISH010000015">
    <property type="protein sequence ID" value="MBP0484651.1"/>
    <property type="molecule type" value="Genomic_DNA"/>
</dbReference>
<dbReference type="Pfam" id="PF06356">
    <property type="entry name" value="DUF1064"/>
    <property type="match status" value="1"/>
</dbReference>
<keyword evidence="2" id="KW-1185">Reference proteome</keyword>
<name>A0A940MTM5_9RHOB</name>
<evidence type="ECO:0000313" key="1">
    <source>
        <dbReference type="EMBL" id="MBP0484651.1"/>
    </source>
</evidence>
<reference evidence="1" key="1">
    <citation type="submission" date="2021-03" db="EMBL/GenBank/DDBJ databases">
        <title>Sagittula salina sp. nov. strain M10.9X isolated from the marine waste.</title>
        <authorList>
            <person name="Satari L."/>
            <person name="Molina-Menor E."/>
            <person name="Vidal-Verdu A."/>
            <person name="Pascual J."/>
            <person name="Pereto J."/>
            <person name="Porcar M."/>
        </authorList>
    </citation>
    <scope>NUCLEOTIDE SEQUENCE</scope>
    <source>
        <strain evidence="1">M10.9X</strain>
    </source>
</reference>
<sequence>MARLSKSEAAALGLAGFDTPKRHKYGARATVVDGIKFPSVKEAERWCDLLNLQRSGHIRDLRRQVKFQLVGASGPLLDDRGQQIVYIADFVYVEAGQAIIEDSKGFLTPAYRLKKAIMRGMGYEIRET</sequence>
<accession>A0A940MTM5</accession>
<dbReference type="Proteomes" id="UP000675940">
    <property type="component" value="Unassembled WGS sequence"/>
</dbReference>
<comment type="caution">
    <text evidence="1">The sequence shown here is derived from an EMBL/GenBank/DDBJ whole genome shotgun (WGS) entry which is preliminary data.</text>
</comment>
<dbReference type="RefSeq" id="WP_209363187.1">
    <property type="nucleotide sequence ID" value="NZ_JAGISH010000015.1"/>
</dbReference>
<organism evidence="1 2">
    <name type="scientific">Sagittula salina</name>
    <dbReference type="NCBI Taxonomy" id="2820268"/>
    <lineage>
        <taxon>Bacteria</taxon>
        <taxon>Pseudomonadati</taxon>
        <taxon>Pseudomonadota</taxon>
        <taxon>Alphaproteobacteria</taxon>
        <taxon>Rhodobacterales</taxon>
        <taxon>Roseobacteraceae</taxon>
        <taxon>Sagittula</taxon>
    </lineage>
</organism>
<dbReference type="AlphaFoldDB" id="A0A940MTM5"/>
<dbReference type="InterPro" id="IPR009414">
    <property type="entry name" value="DUF1064"/>
</dbReference>
<evidence type="ECO:0000313" key="2">
    <source>
        <dbReference type="Proteomes" id="UP000675940"/>
    </source>
</evidence>
<protein>
    <submittedName>
        <fullName evidence="1">DUF1064 domain-containing protein</fullName>
    </submittedName>
</protein>